<sequence length="152" mass="16595">MGKTMAKLKELGIILPPVPALQGNYILYKRVEQYIYLSGQSAFVNGIALYPGKVGNDVTVEQAYLAARETGLLCLSILQQAAGDLDKIDIVKVLGFVACTPEFNEHPKVLNGLSDLFVEVLGERGRHARSAIGSNQLPFNCCVEIEMMARIL</sequence>
<dbReference type="EMBL" id="CACRUA010000032">
    <property type="protein sequence ID" value="VYU61117.1"/>
    <property type="molecule type" value="Genomic_DNA"/>
</dbReference>
<reference evidence="3" key="1">
    <citation type="submission" date="2019-11" db="EMBL/GenBank/DDBJ databases">
        <authorList>
            <person name="Feng L."/>
        </authorList>
    </citation>
    <scope>NUCLEOTIDE SEQUENCE</scope>
    <source>
        <strain evidence="3">CsymbiosumLFYP84</strain>
    </source>
</reference>
<organism evidence="3">
    <name type="scientific">Clostridium symbiosum</name>
    <name type="common">Bacteroides symbiosus</name>
    <dbReference type="NCBI Taxonomy" id="1512"/>
    <lineage>
        <taxon>Bacteria</taxon>
        <taxon>Bacillati</taxon>
        <taxon>Bacillota</taxon>
        <taxon>Clostridia</taxon>
        <taxon>Lachnospirales</taxon>
        <taxon>Lachnospiraceae</taxon>
        <taxon>Otoolea</taxon>
    </lineage>
</organism>
<evidence type="ECO:0000313" key="3">
    <source>
        <dbReference type="EMBL" id="VYU61117.1"/>
    </source>
</evidence>
<evidence type="ECO:0000259" key="1">
    <source>
        <dbReference type="Pfam" id="PF14588"/>
    </source>
</evidence>
<dbReference type="PANTHER" id="PTHR43760:SF1">
    <property type="entry name" value="ENDORIBONUCLEASE L-PSP_CHORISMATE MUTASE-LIKE DOMAIN-CONTAINING PROTEIN"/>
    <property type="match status" value="1"/>
</dbReference>
<dbReference type="Pfam" id="PF14588">
    <property type="entry name" value="YjgF_endoribonc"/>
    <property type="match status" value="1"/>
</dbReference>
<dbReference type="AlphaFoldDB" id="A0A6N3G8T9"/>
<feature type="domain" description="Endoribonuclease L-PSP/chorismate mutase-like" evidence="1">
    <location>
        <begin position="8"/>
        <end position="148"/>
    </location>
</feature>
<name>A0A6N3G8T9_CLOSY</name>
<dbReference type="EMBL" id="JAQLGM010000062">
    <property type="protein sequence ID" value="MDB2002199.1"/>
    <property type="molecule type" value="Genomic_DNA"/>
</dbReference>
<evidence type="ECO:0000313" key="2">
    <source>
        <dbReference type="EMBL" id="MDB2002199.1"/>
    </source>
</evidence>
<dbReference type="Gene3D" id="3.30.1330.40">
    <property type="entry name" value="RutC-like"/>
    <property type="match status" value="1"/>
</dbReference>
<dbReference type="PANTHER" id="PTHR43760">
    <property type="entry name" value="ENDORIBONUCLEASE-RELATED"/>
    <property type="match status" value="1"/>
</dbReference>
<dbReference type="RefSeq" id="WP_156684788.1">
    <property type="nucleotide sequence ID" value="NZ_CACRUA010000032.1"/>
</dbReference>
<accession>A0A6N3G8T9</accession>
<reference evidence="2" key="2">
    <citation type="submission" date="2023-01" db="EMBL/GenBank/DDBJ databases">
        <title>Human gut microbiome strain richness.</title>
        <authorList>
            <person name="Chen-Liaw A."/>
        </authorList>
    </citation>
    <scope>NUCLEOTIDE SEQUENCE</scope>
    <source>
        <strain evidence="2">B1_m1001713B170214d0_201011</strain>
    </source>
</reference>
<dbReference type="InterPro" id="IPR013813">
    <property type="entry name" value="Endoribo_LPSP/chorism_mut-like"/>
</dbReference>
<dbReference type="Proteomes" id="UP001300871">
    <property type="component" value="Unassembled WGS sequence"/>
</dbReference>
<proteinExistence type="predicted"/>
<dbReference type="InterPro" id="IPR035959">
    <property type="entry name" value="RutC-like_sf"/>
</dbReference>
<dbReference type="CDD" id="cd02199">
    <property type="entry name" value="YjgF_YER057c_UK114_like_1"/>
    <property type="match status" value="1"/>
</dbReference>
<protein>
    <submittedName>
        <fullName evidence="3">Endoribonuclease L-PSP</fullName>
    </submittedName>
    <submittedName>
        <fullName evidence="2">RidA family protein</fullName>
    </submittedName>
</protein>
<dbReference type="SUPFAM" id="SSF55298">
    <property type="entry name" value="YjgF-like"/>
    <property type="match status" value="1"/>
</dbReference>
<gene>
    <name evidence="3" type="ORF">CSLFYP84_02940</name>
    <name evidence="2" type="ORF">PM006_18540</name>
</gene>